<gene>
    <name evidence="1" type="ORF">ACFQ34_16915</name>
</gene>
<dbReference type="Proteomes" id="UP001597182">
    <property type="component" value="Unassembled WGS sequence"/>
</dbReference>
<proteinExistence type="predicted"/>
<dbReference type="RefSeq" id="WP_346091576.1">
    <property type="nucleotide sequence ID" value="NZ_BAABKS010000029.1"/>
</dbReference>
<organism evidence="1 2">
    <name type="scientific">Pseudonocardia benzenivorans</name>
    <dbReference type="NCBI Taxonomy" id="228005"/>
    <lineage>
        <taxon>Bacteria</taxon>
        <taxon>Bacillati</taxon>
        <taxon>Actinomycetota</taxon>
        <taxon>Actinomycetes</taxon>
        <taxon>Pseudonocardiales</taxon>
        <taxon>Pseudonocardiaceae</taxon>
        <taxon>Pseudonocardia</taxon>
    </lineage>
</organism>
<evidence type="ECO:0000313" key="1">
    <source>
        <dbReference type="EMBL" id="MFD1234974.1"/>
    </source>
</evidence>
<comment type="caution">
    <text evidence="1">The sequence shown here is derived from an EMBL/GenBank/DDBJ whole genome shotgun (WGS) entry which is preliminary data.</text>
</comment>
<name>A0ABW3VL61_9PSEU</name>
<sequence>MGTADAAGNGAITVERRGRWSFVGPDGRPFPSLGVTHADDTNLRYPHNETVWRDRYGGSRRRWLREGLVADLESWGFTTIGATSEYVSGTGLGVTGRPVDLGHSAGLDGADLATGGLPYVLELHVLQIEAWNGHPAYRDPRDPAFAQWCDHVARTICRPDDALLVGYVLVDGPAWRGHPTGAGFDGPLDEIAEAYYATVAAAVRRHDPNHLLLGDRFGTRAGAPPEVLDAAARHMDVLSVQTFPGPAPGAFEAAIEVVEGWHRRTGLPVLIADTGNWCPTTMNPHRTGSARDQAERAAGYVRTAEALAALDWCLGWHWCSYLENPQRGWGIKDPWDEPYPELVAAMSAVNREVVARWADARPLAAPGGATR</sequence>
<dbReference type="SUPFAM" id="SSF51445">
    <property type="entry name" value="(Trans)glycosidases"/>
    <property type="match status" value="1"/>
</dbReference>
<accession>A0ABW3VL61</accession>
<keyword evidence="2" id="KW-1185">Reference proteome</keyword>
<protein>
    <submittedName>
        <fullName evidence="1">Agarase</fullName>
    </submittedName>
</protein>
<dbReference type="EMBL" id="JBHTMB010000141">
    <property type="protein sequence ID" value="MFD1234974.1"/>
    <property type="molecule type" value="Genomic_DNA"/>
</dbReference>
<reference evidence="2" key="1">
    <citation type="journal article" date="2019" name="Int. J. Syst. Evol. Microbiol.">
        <title>The Global Catalogue of Microorganisms (GCM) 10K type strain sequencing project: providing services to taxonomists for standard genome sequencing and annotation.</title>
        <authorList>
            <consortium name="The Broad Institute Genomics Platform"/>
            <consortium name="The Broad Institute Genome Sequencing Center for Infectious Disease"/>
            <person name="Wu L."/>
            <person name="Ma J."/>
        </authorList>
    </citation>
    <scope>NUCLEOTIDE SEQUENCE [LARGE SCALE GENOMIC DNA]</scope>
    <source>
        <strain evidence="2">CCUG 49018</strain>
    </source>
</reference>
<dbReference type="InterPro" id="IPR017853">
    <property type="entry name" value="GH"/>
</dbReference>
<evidence type="ECO:0000313" key="2">
    <source>
        <dbReference type="Proteomes" id="UP001597182"/>
    </source>
</evidence>
<dbReference type="Gene3D" id="3.20.20.80">
    <property type="entry name" value="Glycosidases"/>
    <property type="match status" value="2"/>
</dbReference>